<dbReference type="GO" id="GO:0019005">
    <property type="term" value="C:SCF ubiquitin ligase complex"/>
    <property type="evidence" value="ECO:0007669"/>
    <property type="project" value="TreeGrafter"/>
</dbReference>
<dbReference type="OrthoDB" id="2095648at2759"/>
<dbReference type="SMART" id="SM00367">
    <property type="entry name" value="LRR_CC"/>
    <property type="match status" value="5"/>
</dbReference>
<gene>
    <name evidence="4" type="ORF">CLODIP_2_CD14169</name>
</gene>
<dbReference type="Proteomes" id="UP000494165">
    <property type="component" value="Unassembled WGS sequence"/>
</dbReference>
<reference evidence="4 5" key="1">
    <citation type="submission" date="2020-04" db="EMBL/GenBank/DDBJ databases">
        <authorList>
            <person name="Alioto T."/>
            <person name="Alioto T."/>
            <person name="Gomez Garrido J."/>
        </authorList>
    </citation>
    <scope>NUCLEOTIDE SEQUENCE [LARGE SCALE GENOMIC DNA]</scope>
</reference>
<dbReference type="PANTHER" id="PTHR13318">
    <property type="entry name" value="PARTNER OF PAIRED, ISOFORM B-RELATED"/>
    <property type="match status" value="1"/>
</dbReference>
<feature type="domain" description="F-box" evidence="3">
    <location>
        <begin position="117"/>
        <end position="163"/>
    </location>
</feature>
<feature type="region of interest" description="Disordered" evidence="2">
    <location>
        <begin position="53"/>
        <end position="86"/>
    </location>
</feature>
<evidence type="ECO:0000256" key="1">
    <source>
        <dbReference type="ARBA" id="ARBA00022786"/>
    </source>
</evidence>
<dbReference type="SMART" id="SM00256">
    <property type="entry name" value="FBOX"/>
    <property type="match status" value="1"/>
</dbReference>
<organism evidence="4 5">
    <name type="scientific">Cloeon dipterum</name>
    <dbReference type="NCBI Taxonomy" id="197152"/>
    <lineage>
        <taxon>Eukaryota</taxon>
        <taxon>Metazoa</taxon>
        <taxon>Ecdysozoa</taxon>
        <taxon>Arthropoda</taxon>
        <taxon>Hexapoda</taxon>
        <taxon>Insecta</taxon>
        <taxon>Pterygota</taxon>
        <taxon>Palaeoptera</taxon>
        <taxon>Ephemeroptera</taxon>
        <taxon>Pisciforma</taxon>
        <taxon>Baetidae</taxon>
        <taxon>Cloeon</taxon>
    </lineage>
</organism>
<dbReference type="PROSITE" id="PS50181">
    <property type="entry name" value="FBOX"/>
    <property type="match status" value="1"/>
</dbReference>
<comment type="caution">
    <text evidence="4">The sequence shown here is derived from an EMBL/GenBank/DDBJ whole genome shotgun (WGS) entry which is preliminary data.</text>
</comment>
<dbReference type="SUPFAM" id="SSF52047">
    <property type="entry name" value="RNI-like"/>
    <property type="match status" value="1"/>
</dbReference>
<dbReference type="Pfam" id="PF12937">
    <property type="entry name" value="F-box-like"/>
    <property type="match status" value="1"/>
</dbReference>
<evidence type="ECO:0000313" key="4">
    <source>
        <dbReference type="EMBL" id="CAB3375936.1"/>
    </source>
</evidence>
<dbReference type="InterPro" id="IPR032675">
    <property type="entry name" value="LRR_dom_sf"/>
</dbReference>
<proteinExistence type="predicted"/>
<dbReference type="InterPro" id="IPR006553">
    <property type="entry name" value="Leu-rich_rpt_Cys-con_subtyp"/>
</dbReference>
<protein>
    <recommendedName>
        <fullName evidence="3">F-box domain-containing protein</fullName>
    </recommendedName>
</protein>
<dbReference type="InterPro" id="IPR001810">
    <property type="entry name" value="F-box_dom"/>
</dbReference>
<keyword evidence="5" id="KW-1185">Reference proteome</keyword>
<dbReference type="SUPFAM" id="SSF81383">
    <property type="entry name" value="F-box domain"/>
    <property type="match status" value="1"/>
</dbReference>
<keyword evidence="1" id="KW-0833">Ubl conjugation pathway</keyword>
<feature type="region of interest" description="Disordered" evidence="2">
    <location>
        <begin position="1"/>
        <end position="28"/>
    </location>
</feature>
<accession>A0A8S1D1D9</accession>
<evidence type="ECO:0000313" key="5">
    <source>
        <dbReference type="Proteomes" id="UP000494165"/>
    </source>
</evidence>
<dbReference type="AlphaFoldDB" id="A0A8S1D1D9"/>
<sequence>MLASKRTRAKERDNLTRISEGLDENDCPNVVKRKRLSRDGGVLGENKVVLEELEKINTDDDGSGNESSESYKEPMPTEDSPLKEKSIQPVNSKEHLTTPDNKYAISSFIQEKNGTENCHFDKLSDELLLIIFFKLQKVQLCKLALVCKRWRRIAYDDSMWSRIDLGHKGLHPRNLEHVLKRGVRVLRLAGAAIPSPVIKPKSSYLIPNFVSKLEYLDLTMAQISAEGVADIMRVCRNLKKLSLENCPLNLETCEQIGHNTDLEVLNLTSTTGIKFNGLEAILACCTKLFALNLSWTAMDQETLQTLSVTICKSVKDLNISGCRKNLTDEHVKKILEKCPGLIQLDMSDCTSLTHKTLDNIVKNMKHLKDLGLSRCYNMSSSNFKSLTNIKSLKNLQIHGVLHDSVLNTLIVDLKKANIVVNNCPFSTIGRPTVGCHKTSIWGERVRE</sequence>
<dbReference type="EMBL" id="CADEPI010000122">
    <property type="protein sequence ID" value="CAB3375936.1"/>
    <property type="molecule type" value="Genomic_DNA"/>
</dbReference>
<dbReference type="Gene3D" id="3.80.10.10">
    <property type="entry name" value="Ribonuclease Inhibitor"/>
    <property type="match status" value="1"/>
</dbReference>
<evidence type="ECO:0000256" key="2">
    <source>
        <dbReference type="SAM" id="MobiDB-lite"/>
    </source>
</evidence>
<dbReference type="GO" id="GO:0031146">
    <property type="term" value="P:SCF-dependent proteasomal ubiquitin-dependent protein catabolic process"/>
    <property type="evidence" value="ECO:0007669"/>
    <property type="project" value="TreeGrafter"/>
</dbReference>
<dbReference type="InterPro" id="IPR036047">
    <property type="entry name" value="F-box-like_dom_sf"/>
</dbReference>
<name>A0A8S1D1D9_9INSE</name>
<evidence type="ECO:0000259" key="3">
    <source>
        <dbReference type="PROSITE" id="PS50181"/>
    </source>
</evidence>